<feature type="compositionally biased region" description="Basic and acidic residues" evidence="1">
    <location>
        <begin position="299"/>
        <end position="311"/>
    </location>
</feature>
<accession>A0A165WMA4</accession>
<evidence type="ECO:0000313" key="3">
    <source>
        <dbReference type="Proteomes" id="UP000076798"/>
    </source>
</evidence>
<evidence type="ECO:0000256" key="1">
    <source>
        <dbReference type="SAM" id="MobiDB-lite"/>
    </source>
</evidence>
<name>A0A165WMA4_9AGAM</name>
<feature type="region of interest" description="Disordered" evidence="1">
    <location>
        <begin position="1"/>
        <end position="90"/>
    </location>
</feature>
<feature type="compositionally biased region" description="Polar residues" evidence="1">
    <location>
        <begin position="61"/>
        <end position="70"/>
    </location>
</feature>
<feature type="compositionally biased region" description="Polar residues" evidence="1">
    <location>
        <begin position="175"/>
        <end position="193"/>
    </location>
</feature>
<proteinExistence type="predicted"/>
<organism evidence="2 3">
    <name type="scientific">Sistotremastrum suecicum HHB10207 ss-3</name>
    <dbReference type="NCBI Taxonomy" id="1314776"/>
    <lineage>
        <taxon>Eukaryota</taxon>
        <taxon>Fungi</taxon>
        <taxon>Dikarya</taxon>
        <taxon>Basidiomycota</taxon>
        <taxon>Agaricomycotina</taxon>
        <taxon>Agaricomycetes</taxon>
        <taxon>Sistotremastrales</taxon>
        <taxon>Sistotremastraceae</taxon>
        <taxon>Sistotremastrum</taxon>
    </lineage>
</organism>
<dbReference type="AlphaFoldDB" id="A0A165WMA4"/>
<protein>
    <submittedName>
        <fullName evidence="2">Uncharacterized protein</fullName>
    </submittedName>
</protein>
<dbReference type="Proteomes" id="UP000076798">
    <property type="component" value="Unassembled WGS sequence"/>
</dbReference>
<reference evidence="2 3" key="1">
    <citation type="journal article" date="2016" name="Mol. Biol. Evol.">
        <title>Comparative Genomics of Early-Diverging Mushroom-Forming Fungi Provides Insights into the Origins of Lignocellulose Decay Capabilities.</title>
        <authorList>
            <person name="Nagy L.G."/>
            <person name="Riley R."/>
            <person name="Tritt A."/>
            <person name="Adam C."/>
            <person name="Daum C."/>
            <person name="Floudas D."/>
            <person name="Sun H."/>
            <person name="Yadav J.S."/>
            <person name="Pangilinan J."/>
            <person name="Larsson K.H."/>
            <person name="Matsuura K."/>
            <person name="Barry K."/>
            <person name="Labutti K."/>
            <person name="Kuo R."/>
            <person name="Ohm R.A."/>
            <person name="Bhattacharya S.S."/>
            <person name="Shirouzu T."/>
            <person name="Yoshinaga Y."/>
            <person name="Martin F.M."/>
            <person name="Grigoriev I.V."/>
            <person name="Hibbett D.S."/>
        </authorList>
    </citation>
    <scope>NUCLEOTIDE SEQUENCE [LARGE SCALE GENOMIC DNA]</scope>
    <source>
        <strain evidence="2 3">HHB10207 ss-3</strain>
    </source>
</reference>
<sequence length="334" mass="36691">MASHRASALEPAGSAKYYTYRQTPQDRVPEPHMKTTLFPKDIASLTSSLSKPTLDRDPNSLKRSSPTSLDEASPASKKRREDNPSGPEEHHDIVLRFLSSKDGSVLSHAFQGKITKKENEVLVEIPSLSLEKLVNKMNYTLDADTLTSPCAAQVAETALKPSKAPMLATPPADSEASSSSTRKSLGPQSSQPAHTELSVQRCVPSHRLRQFQGIYYHLWIEGPSLTSCDMATKNFRGILPQPVAPAKPQLGDIYQLTYSVGKAPILWIIGNSGGSWTRAEPGSPHPVQVHYVLSLRKEPHGPSWVKKDTWRKTKRLQQDVGGDDTLGSDQEPNE</sequence>
<feature type="compositionally biased region" description="Basic and acidic residues" evidence="1">
    <location>
        <begin position="79"/>
        <end position="90"/>
    </location>
</feature>
<feature type="region of interest" description="Disordered" evidence="1">
    <location>
        <begin position="299"/>
        <end position="334"/>
    </location>
</feature>
<keyword evidence="3" id="KW-1185">Reference proteome</keyword>
<dbReference type="EMBL" id="KV428648">
    <property type="protein sequence ID" value="KZT31328.1"/>
    <property type="molecule type" value="Genomic_DNA"/>
</dbReference>
<gene>
    <name evidence="2" type="ORF">SISSUDRAFT_1067852</name>
</gene>
<evidence type="ECO:0000313" key="2">
    <source>
        <dbReference type="EMBL" id="KZT31328.1"/>
    </source>
</evidence>
<feature type="region of interest" description="Disordered" evidence="1">
    <location>
        <begin position="161"/>
        <end position="198"/>
    </location>
</feature>